<comment type="caution">
    <text evidence="16">The sequence shown here is derived from an EMBL/GenBank/DDBJ whole genome shotgun (WGS) entry which is preliminary data.</text>
</comment>
<evidence type="ECO:0000256" key="12">
    <source>
        <dbReference type="ARBA" id="ARBA00023136"/>
    </source>
</evidence>
<dbReference type="OrthoDB" id="2789670at2759"/>
<evidence type="ECO:0000256" key="2">
    <source>
        <dbReference type="ARBA" id="ARBA00004167"/>
    </source>
</evidence>
<dbReference type="GO" id="GO:0016705">
    <property type="term" value="F:oxidoreductase activity, acting on paired donors, with incorporation or reduction of molecular oxygen"/>
    <property type="evidence" value="ECO:0007669"/>
    <property type="project" value="InterPro"/>
</dbReference>
<dbReference type="InterPro" id="IPR002401">
    <property type="entry name" value="Cyt_P450_E_grp-I"/>
</dbReference>
<dbReference type="GO" id="GO:0005506">
    <property type="term" value="F:iron ion binding"/>
    <property type="evidence" value="ECO:0007669"/>
    <property type="project" value="InterPro"/>
</dbReference>
<dbReference type="EMBL" id="MU150233">
    <property type="protein sequence ID" value="KAF9468306.1"/>
    <property type="molecule type" value="Genomic_DNA"/>
</dbReference>
<keyword evidence="13" id="KW-0325">Glycoprotein</keyword>
<dbReference type="Pfam" id="PF00067">
    <property type="entry name" value="p450"/>
    <property type="match status" value="1"/>
</dbReference>
<evidence type="ECO:0000256" key="1">
    <source>
        <dbReference type="ARBA" id="ARBA00001971"/>
    </source>
</evidence>
<dbReference type="InterPro" id="IPR050364">
    <property type="entry name" value="Cytochrome_P450_fung"/>
</dbReference>
<comment type="cofactor">
    <cofactor evidence="1 14">
        <name>heme</name>
        <dbReference type="ChEBI" id="CHEBI:30413"/>
    </cofactor>
</comment>
<dbReference type="PRINTS" id="PR00385">
    <property type="entry name" value="P450"/>
</dbReference>
<evidence type="ECO:0000256" key="15">
    <source>
        <dbReference type="RuleBase" id="RU000461"/>
    </source>
</evidence>
<evidence type="ECO:0000256" key="3">
    <source>
        <dbReference type="ARBA" id="ARBA00005179"/>
    </source>
</evidence>
<comment type="subcellular location">
    <subcellularLocation>
        <location evidence="2">Membrane</location>
        <topology evidence="2">Single-pass membrane protein</topology>
    </subcellularLocation>
</comment>
<organism evidence="16 17">
    <name type="scientific">Collybia nuda</name>
    <dbReference type="NCBI Taxonomy" id="64659"/>
    <lineage>
        <taxon>Eukaryota</taxon>
        <taxon>Fungi</taxon>
        <taxon>Dikarya</taxon>
        <taxon>Basidiomycota</taxon>
        <taxon>Agaricomycotina</taxon>
        <taxon>Agaricomycetes</taxon>
        <taxon>Agaricomycetidae</taxon>
        <taxon>Agaricales</taxon>
        <taxon>Tricholomatineae</taxon>
        <taxon>Clitocybaceae</taxon>
        <taxon>Collybia</taxon>
    </lineage>
</organism>
<dbReference type="SUPFAM" id="SSF48264">
    <property type="entry name" value="Cytochrome P450"/>
    <property type="match status" value="1"/>
</dbReference>
<keyword evidence="8" id="KW-1133">Transmembrane helix</keyword>
<dbReference type="PANTHER" id="PTHR46300:SF2">
    <property type="entry name" value="CYTOCHROME P450 MONOOXYGENASE ALNH-RELATED"/>
    <property type="match status" value="1"/>
</dbReference>
<dbReference type="PRINTS" id="PR00463">
    <property type="entry name" value="EP450I"/>
</dbReference>
<keyword evidence="17" id="KW-1185">Reference proteome</keyword>
<evidence type="ECO:0000313" key="16">
    <source>
        <dbReference type="EMBL" id="KAF9468306.1"/>
    </source>
</evidence>
<keyword evidence="12" id="KW-0472">Membrane</keyword>
<proteinExistence type="inferred from homology"/>
<evidence type="ECO:0000256" key="7">
    <source>
        <dbReference type="ARBA" id="ARBA00022723"/>
    </source>
</evidence>
<evidence type="ECO:0000256" key="6">
    <source>
        <dbReference type="ARBA" id="ARBA00022692"/>
    </source>
</evidence>
<evidence type="ECO:0000256" key="13">
    <source>
        <dbReference type="ARBA" id="ARBA00023180"/>
    </source>
</evidence>
<dbReference type="Proteomes" id="UP000807353">
    <property type="component" value="Unassembled WGS sequence"/>
</dbReference>
<evidence type="ECO:0000256" key="11">
    <source>
        <dbReference type="ARBA" id="ARBA00023033"/>
    </source>
</evidence>
<evidence type="ECO:0000313" key="17">
    <source>
        <dbReference type="Proteomes" id="UP000807353"/>
    </source>
</evidence>
<evidence type="ECO:0000256" key="10">
    <source>
        <dbReference type="ARBA" id="ARBA00023004"/>
    </source>
</evidence>
<sequence length="449" mass="50444">MHTGPIFRLNFGGQPVLVVGSAKIAADLMDRRSSIYSDRPRFIMATEILTGGMNLAFARYGDRWKRMRRVANSCLSSKAASEYTPLQEKEAISLLNNLLRVHSSMGTDLDPILRQSAAATILKTVYSYPDIIDGDPIVHSVENYVDRMLKAALPGSYWVDIFPALNYLPPWIAPWKRQGNAWYKHDTDLFIRLVNDVRIGLDDGTRTNCLTAKLLDPTQKHGVDHIERAWLAGAEAVAATLSFFMLAMVLYPKVQVKLREELQKTVGVDRLPGFAEVKDLPYLGAVIKETLRWRPMGPLAVPHRSIEDDVYQGHLIPAGTIILPNVWAMHHDEKTYPDPEIFMPERFLNTDEKTPVDFADTKDLGHHSFGFGRRSCIGYTVANNALMLYASSIVLTFDIKKFQTQDGEEITPDPNLLLDEGLAVRPVPFPCKLEVLSEGIAQFVKDHNN</sequence>
<dbReference type="InterPro" id="IPR036396">
    <property type="entry name" value="Cyt_P450_sf"/>
</dbReference>
<keyword evidence="11 15" id="KW-0503">Monooxygenase</keyword>
<name>A0A9P6CJ30_9AGAR</name>
<dbReference type="CDD" id="cd11065">
    <property type="entry name" value="CYP64-like"/>
    <property type="match status" value="1"/>
</dbReference>
<dbReference type="PROSITE" id="PS00086">
    <property type="entry name" value="CYTOCHROME_P450"/>
    <property type="match status" value="1"/>
</dbReference>
<keyword evidence="10 14" id="KW-0408">Iron</keyword>
<dbReference type="PANTHER" id="PTHR46300">
    <property type="entry name" value="P450, PUTATIVE (EUROFUNG)-RELATED-RELATED"/>
    <property type="match status" value="1"/>
</dbReference>
<reference evidence="16" key="1">
    <citation type="submission" date="2020-11" db="EMBL/GenBank/DDBJ databases">
        <authorList>
            <consortium name="DOE Joint Genome Institute"/>
            <person name="Ahrendt S."/>
            <person name="Riley R."/>
            <person name="Andreopoulos W."/>
            <person name="Labutti K."/>
            <person name="Pangilinan J."/>
            <person name="Ruiz-Duenas F.J."/>
            <person name="Barrasa J.M."/>
            <person name="Sanchez-Garcia M."/>
            <person name="Camarero S."/>
            <person name="Miyauchi S."/>
            <person name="Serrano A."/>
            <person name="Linde D."/>
            <person name="Babiker R."/>
            <person name="Drula E."/>
            <person name="Ayuso-Fernandez I."/>
            <person name="Pacheco R."/>
            <person name="Padilla G."/>
            <person name="Ferreira P."/>
            <person name="Barriuso J."/>
            <person name="Kellner H."/>
            <person name="Castanera R."/>
            <person name="Alfaro M."/>
            <person name="Ramirez L."/>
            <person name="Pisabarro A.G."/>
            <person name="Kuo A."/>
            <person name="Tritt A."/>
            <person name="Lipzen A."/>
            <person name="He G."/>
            <person name="Yan M."/>
            <person name="Ng V."/>
            <person name="Cullen D."/>
            <person name="Martin F."/>
            <person name="Rosso M.-N."/>
            <person name="Henrissat B."/>
            <person name="Hibbett D."/>
            <person name="Martinez A.T."/>
            <person name="Grigoriev I.V."/>
        </authorList>
    </citation>
    <scope>NUCLEOTIDE SEQUENCE</scope>
    <source>
        <strain evidence="16">CBS 247.69</strain>
    </source>
</reference>
<protein>
    <submittedName>
        <fullName evidence="16">Cytochrome P450</fullName>
    </submittedName>
</protein>
<accession>A0A9P6CJ30</accession>
<dbReference type="Gene3D" id="1.10.630.10">
    <property type="entry name" value="Cytochrome P450"/>
    <property type="match status" value="1"/>
</dbReference>
<dbReference type="InterPro" id="IPR017972">
    <property type="entry name" value="Cyt_P450_CS"/>
</dbReference>
<evidence type="ECO:0000256" key="5">
    <source>
        <dbReference type="ARBA" id="ARBA00022617"/>
    </source>
</evidence>
<dbReference type="GO" id="GO:0020037">
    <property type="term" value="F:heme binding"/>
    <property type="evidence" value="ECO:0007669"/>
    <property type="project" value="InterPro"/>
</dbReference>
<dbReference type="InterPro" id="IPR001128">
    <property type="entry name" value="Cyt_P450"/>
</dbReference>
<keyword evidence="6" id="KW-0812">Transmembrane</keyword>
<feature type="binding site" description="axial binding residue" evidence="14">
    <location>
        <position position="376"/>
    </location>
    <ligand>
        <name>heme</name>
        <dbReference type="ChEBI" id="CHEBI:30413"/>
    </ligand>
    <ligandPart>
        <name>Fe</name>
        <dbReference type="ChEBI" id="CHEBI:18248"/>
    </ligandPart>
</feature>
<comment type="similarity">
    <text evidence="4 15">Belongs to the cytochrome P450 family.</text>
</comment>
<comment type="pathway">
    <text evidence="3">Secondary metabolite biosynthesis.</text>
</comment>
<evidence type="ECO:0000256" key="14">
    <source>
        <dbReference type="PIRSR" id="PIRSR602401-1"/>
    </source>
</evidence>
<keyword evidence="7 14" id="KW-0479">Metal-binding</keyword>
<dbReference type="GO" id="GO:0016020">
    <property type="term" value="C:membrane"/>
    <property type="evidence" value="ECO:0007669"/>
    <property type="project" value="UniProtKB-SubCell"/>
</dbReference>
<dbReference type="GO" id="GO:0004497">
    <property type="term" value="F:monooxygenase activity"/>
    <property type="evidence" value="ECO:0007669"/>
    <property type="project" value="UniProtKB-KW"/>
</dbReference>
<gene>
    <name evidence="16" type="ORF">BDZ94DRAFT_1304588</name>
</gene>
<evidence type="ECO:0000256" key="4">
    <source>
        <dbReference type="ARBA" id="ARBA00010617"/>
    </source>
</evidence>
<evidence type="ECO:0000256" key="9">
    <source>
        <dbReference type="ARBA" id="ARBA00023002"/>
    </source>
</evidence>
<keyword evidence="5 14" id="KW-0349">Heme</keyword>
<dbReference type="AlphaFoldDB" id="A0A9P6CJ30"/>
<keyword evidence="9 15" id="KW-0560">Oxidoreductase</keyword>
<evidence type="ECO:0000256" key="8">
    <source>
        <dbReference type="ARBA" id="ARBA00022989"/>
    </source>
</evidence>